<dbReference type="OrthoDB" id="273614at2"/>
<dbReference type="PROSITE" id="PS50995">
    <property type="entry name" value="HTH_MARR_2"/>
    <property type="match status" value="1"/>
</dbReference>
<dbReference type="InterPro" id="IPR000182">
    <property type="entry name" value="GNAT_dom"/>
</dbReference>
<dbReference type="EMBL" id="PDEA01000001">
    <property type="protein sequence ID" value="PEH90390.1"/>
    <property type="molecule type" value="Genomic_DNA"/>
</dbReference>
<dbReference type="InterPro" id="IPR000835">
    <property type="entry name" value="HTH_MarR-typ"/>
</dbReference>
<keyword evidence="1" id="KW-0808">Transferase</keyword>
<evidence type="ECO:0000313" key="4">
    <source>
        <dbReference type="EMBL" id="PEH90390.1"/>
    </source>
</evidence>
<dbReference type="SUPFAM" id="SSF46785">
    <property type="entry name" value="Winged helix' DNA-binding domain"/>
    <property type="match status" value="1"/>
</dbReference>
<accession>A0A2A7UYM1</accession>
<dbReference type="RefSeq" id="WP_066536514.1">
    <property type="nucleotide sequence ID" value="NZ_PDEA01000001.1"/>
</dbReference>
<dbReference type="GO" id="GO:0003700">
    <property type="term" value="F:DNA-binding transcription factor activity"/>
    <property type="evidence" value="ECO:0007669"/>
    <property type="project" value="InterPro"/>
</dbReference>
<dbReference type="Gene3D" id="3.40.630.30">
    <property type="match status" value="1"/>
</dbReference>
<comment type="caution">
    <text evidence="4">The sequence shown here is derived from an EMBL/GenBank/DDBJ whole genome shotgun (WGS) entry which is preliminary data.</text>
</comment>
<evidence type="ECO:0000313" key="5">
    <source>
        <dbReference type="Proteomes" id="UP000220246"/>
    </source>
</evidence>
<dbReference type="Proteomes" id="UP000220246">
    <property type="component" value="Unassembled WGS sequence"/>
</dbReference>
<dbReference type="AlphaFoldDB" id="A0A2A7UYM1"/>
<dbReference type="Pfam" id="PF12802">
    <property type="entry name" value="MarR_2"/>
    <property type="match status" value="1"/>
</dbReference>
<proteinExistence type="predicted"/>
<dbReference type="PANTHER" id="PTHR13947">
    <property type="entry name" value="GNAT FAMILY N-ACETYLTRANSFERASE"/>
    <property type="match status" value="1"/>
</dbReference>
<dbReference type="PROSITE" id="PS51186">
    <property type="entry name" value="GNAT"/>
    <property type="match status" value="1"/>
</dbReference>
<dbReference type="CDD" id="cd04301">
    <property type="entry name" value="NAT_SF"/>
    <property type="match status" value="1"/>
</dbReference>
<dbReference type="InterPro" id="IPR036390">
    <property type="entry name" value="WH_DNA-bd_sf"/>
</dbReference>
<dbReference type="InterPro" id="IPR016181">
    <property type="entry name" value="Acyl_CoA_acyltransferase"/>
</dbReference>
<sequence length="337" mass="35872">MSTDTDLVALVRSASRTMVRELGFMQTTLAATDYSPSAVHTLLELDMQGALTAAQLVQLLGLEKSSVSRMLAKLAAAGEVTECAPPAGMAADARIKPLQLTAQGRRTAAAIHRFGGQRVEAALQQLSPTVQQTVAQGLNAYAGALQSCRQGQTQEPTQGQAIPPLVTLHAGYRPGVIGRVAEMHARFYARHAGFGALFESKVAGGLAEFVGRLDQTGNQIWCAMQQDRIVGAIAIDGQDLGQGQAHLRWFILDDGCRGSGTGRRLLQQALAFCDRQDFAATQLWTFQGLDAARALYEAHGFALVHEAPGSQWGHAVTEQQFTRTRPSAGATPPAAKA</sequence>
<gene>
    <name evidence="4" type="ORF">CRM82_18905</name>
</gene>
<keyword evidence="5" id="KW-1185">Reference proteome</keyword>
<dbReference type="InterPro" id="IPR036388">
    <property type="entry name" value="WH-like_DNA-bd_sf"/>
</dbReference>
<dbReference type="GO" id="GO:0008080">
    <property type="term" value="F:N-acetyltransferase activity"/>
    <property type="evidence" value="ECO:0007669"/>
    <property type="project" value="InterPro"/>
</dbReference>
<evidence type="ECO:0000259" key="3">
    <source>
        <dbReference type="PROSITE" id="PS51186"/>
    </source>
</evidence>
<evidence type="ECO:0000259" key="2">
    <source>
        <dbReference type="PROSITE" id="PS50995"/>
    </source>
</evidence>
<dbReference type="InterPro" id="IPR050769">
    <property type="entry name" value="NAT_camello-type"/>
</dbReference>
<dbReference type="SMART" id="SM00347">
    <property type="entry name" value="HTH_MARR"/>
    <property type="match status" value="1"/>
</dbReference>
<dbReference type="Gene3D" id="1.10.10.10">
    <property type="entry name" value="Winged helix-like DNA-binding domain superfamily/Winged helix DNA-binding domain"/>
    <property type="match status" value="1"/>
</dbReference>
<evidence type="ECO:0000256" key="1">
    <source>
        <dbReference type="ARBA" id="ARBA00022679"/>
    </source>
</evidence>
<dbReference type="Pfam" id="PF13673">
    <property type="entry name" value="Acetyltransf_10"/>
    <property type="match status" value="1"/>
</dbReference>
<dbReference type="PANTHER" id="PTHR13947:SF37">
    <property type="entry name" value="LD18367P"/>
    <property type="match status" value="1"/>
</dbReference>
<dbReference type="STRING" id="1219032.GCA_001515545_01895"/>
<organism evidence="4 5">
    <name type="scientific">Comamonas terrigena</name>
    <dbReference type="NCBI Taxonomy" id="32013"/>
    <lineage>
        <taxon>Bacteria</taxon>
        <taxon>Pseudomonadati</taxon>
        <taxon>Pseudomonadota</taxon>
        <taxon>Betaproteobacteria</taxon>
        <taxon>Burkholderiales</taxon>
        <taxon>Comamonadaceae</taxon>
        <taxon>Comamonas</taxon>
    </lineage>
</organism>
<dbReference type="GeneID" id="80802701"/>
<protein>
    <submittedName>
        <fullName evidence="4">MarR family transcriptional regulator</fullName>
    </submittedName>
</protein>
<reference evidence="5" key="1">
    <citation type="submission" date="2017-09" db="EMBL/GenBank/DDBJ databases">
        <title>FDA dAtabase for Regulatory Grade micrObial Sequences (FDA-ARGOS): Supporting development and validation of Infectious Disease Dx tests.</title>
        <authorList>
            <person name="Minogue T."/>
            <person name="Wolcott M."/>
            <person name="Wasieloski L."/>
            <person name="Aguilar W."/>
            <person name="Moore D."/>
            <person name="Tallon L."/>
            <person name="Sadzewicz L."/>
            <person name="Ott S."/>
            <person name="Zhao X."/>
            <person name="Nagaraj S."/>
            <person name="Vavikolanu K."/>
            <person name="Aluvathingal J."/>
            <person name="Nadendla S."/>
            <person name="Sichtig H."/>
        </authorList>
    </citation>
    <scope>NUCLEOTIDE SEQUENCE [LARGE SCALE GENOMIC DNA]</scope>
    <source>
        <strain evidence="5">FDAARGOS_394</strain>
    </source>
</reference>
<dbReference type="SUPFAM" id="SSF55729">
    <property type="entry name" value="Acyl-CoA N-acyltransferases (Nat)"/>
    <property type="match status" value="1"/>
</dbReference>
<feature type="domain" description="N-acetyltransferase" evidence="3">
    <location>
        <begin position="176"/>
        <end position="323"/>
    </location>
</feature>
<feature type="domain" description="HTH marR-type" evidence="2">
    <location>
        <begin position="4"/>
        <end position="143"/>
    </location>
</feature>
<name>A0A2A7UYM1_COMTR</name>